<keyword evidence="2" id="KW-1185">Reference proteome</keyword>
<accession>A0ABU2KJK5</accession>
<protein>
    <submittedName>
        <fullName evidence="1">Uncharacterized protein</fullName>
    </submittedName>
</protein>
<proteinExistence type="predicted"/>
<evidence type="ECO:0000313" key="2">
    <source>
        <dbReference type="Proteomes" id="UP001182991"/>
    </source>
</evidence>
<dbReference type="RefSeq" id="WP_311401834.1">
    <property type="nucleotide sequence ID" value="NZ_JAVRBG010000008.1"/>
</dbReference>
<dbReference type="EMBL" id="JAVRBG010000008">
    <property type="protein sequence ID" value="MDT0294905.1"/>
    <property type="molecule type" value="Genomic_DNA"/>
</dbReference>
<organism evidence="1 2">
    <name type="scientific">Mesonia ostreae</name>
    <dbReference type="NCBI Taxonomy" id="861110"/>
    <lineage>
        <taxon>Bacteria</taxon>
        <taxon>Pseudomonadati</taxon>
        <taxon>Bacteroidota</taxon>
        <taxon>Flavobacteriia</taxon>
        <taxon>Flavobacteriales</taxon>
        <taxon>Flavobacteriaceae</taxon>
        <taxon>Mesonia</taxon>
    </lineage>
</organism>
<dbReference type="Proteomes" id="UP001182991">
    <property type="component" value="Unassembled WGS sequence"/>
</dbReference>
<name>A0ABU2KJK5_9FLAO</name>
<gene>
    <name evidence="1" type="ORF">RLT85_09685</name>
</gene>
<comment type="caution">
    <text evidence="1">The sequence shown here is derived from an EMBL/GenBank/DDBJ whole genome shotgun (WGS) entry which is preliminary data.</text>
</comment>
<reference evidence="2" key="1">
    <citation type="submission" date="2023-07" db="EMBL/GenBank/DDBJ databases">
        <title>Isolating and identifying novel microbial strains from the Mariana Trench.</title>
        <authorList>
            <person name="Fu H."/>
        </authorList>
    </citation>
    <scope>NUCLEOTIDE SEQUENCE [LARGE SCALE GENOMIC DNA]</scope>
    <source>
        <strain evidence="2">T-y2</strain>
    </source>
</reference>
<evidence type="ECO:0000313" key="1">
    <source>
        <dbReference type="EMBL" id="MDT0294905.1"/>
    </source>
</evidence>
<sequence>MKTIHLGASWLDLGVQEQCNYKEYVIRVSFSPKGNKLVYGFAQIEASDNFIPRPTTPPTLQNWRGIIERDVFL</sequence>